<name>A0A8X8KFF3_ACIGI</name>
<protein>
    <submittedName>
        <fullName evidence="3">Uncharacterized protein</fullName>
    </submittedName>
</protein>
<feature type="coiled-coil region" evidence="1">
    <location>
        <begin position="136"/>
        <end position="163"/>
    </location>
</feature>
<feature type="transmembrane region" description="Helical" evidence="2">
    <location>
        <begin position="185"/>
        <end position="203"/>
    </location>
</feature>
<dbReference type="EMBL" id="JAHWXT010000001">
    <property type="protein sequence ID" value="MCF0262977.1"/>
    <property type="molecule type" value="Genomic_DNA"/>
</dbReference>
<organism evidence="3 4">
    <name type="scientific">Acinetobacter guillouiae</name>
    <name type="common">Acinetobacter genomosp. 11</name>
    <dbReference type="NCBI Taxonomy" id="106649"/>
    <lineage>
        <taxon>Bacteria</taxon>
        <taxon>Pseudomonadati</taxon>
        <taxon>Pseudomonadota</taxon>
        <taxon>Gammaproteobacteria</taxon>
        <taxon>Moraxellales</taxon>
        <taxon>Moraxellaceae</taxon>
        <taxon>Acinetobacter</taxon>
    </lineage>
</organism>
<feature type="transmembrane region" description="Helical" evidence="2">
    <location>
        <begin position="226"/>
        <end position="245"/>
    </location>
</feature>
<keyword evidence="1" id="KW-0175">Coiled coil</keyword>
<accession>A0A8X8KFF3</accession>
<dbReference type="AlphaFoldDB" id="A0A8X8KFF3"/>
<gene>
    <name evidence="3" type="ORF">KW868_00615</name>
</gene>
<proteinExistence type="predicted"/>
<sequence length="333" mass="39517">MLVGVEITKLINELERQKEKITNFLNALSRENDKDLYDHLYLINDFFDEAISSLRKLDEAIFLRSPFYEDLNDIERITTKLKDLVDHFFSQNNIVVERNGVEVFENQLLAQIEFYVYSLINYLNKIKSESIISDKIDGFSEKNKKLNEKIVELENVFEGWKNRDLYTIFEDDSEKFRKIARKYEISFYIALAFLFMYFFGWYVEIDTANFKFKFAEQFHENHTPTFYIQKISLLILSTTLAAFLLKRSFMNRRLADEAYRTAKELDALPRYMEGMPDEMKEKLRFDLAYKYFGNGIRHDSYTGGENLMHENIKANTDFILAVKDIAKPLADEK</sequence>
<keyword evidence="2" id="KW-0472">Membrane</keyword>
<evidence type="ECO:0000256" key="2">
    <source>
        <dbReference type="SAM" id="Phobius"/>
    </source>
</evidence>
<comment type="caution">
    <text evidence="3">The sequence shown here is derived from an EMBL/GenBank/DDBJ whole genome shotgun (WGS) entry which is preliminary data.</text>
</comment>
<evidence type="ECO:0000256" key="1">
    <source>
        <dbReference type="SAM" id="Coils"/>
    </source>
</evidence>
<feature type="coiled-coil region" evidence="1">
    <location>
        <begin position="7"/>
        <end position="34"/>
    </location>
</feature>
<dbReference type="RefSeq" id="WP_234622442.1">
    <property type="nucleotide sequence ID" value="NZ_JAHWXT010000001.1"/>
</dbReference>
<dbReference type="Proteomes" id="UP000887320">
    <property type="component" value="Unassembled WGS sequence"/>
</dbReference>
<evidence type="ECO:0000313" key="3">
    <source>
        <dbReference type="EMBL" id="MCF0262977.1"/>
    </source>
</evidence>
<keyword evidence="2" id="KW-1133">Transmembrane helix</keyword>
<reference evidence="3" key="1">
    <citation type="submission" date="2021-07" db="EMBL/GenBank/DDBJ databases">
        <authorList>
            <person name="Fernandez M."/>
            <person name="Pereira P."/>
            <person name="Torres Tejerizo G.A."/>
            <person name="Gonzalez P."/>
            <person name="Agostini E."/>
        </authorList>
    </citation>
    <scope>NUCLEOTIDE SEQUENCE</scope>
    <source>
        <strain evidence="3">SFC 500-1A</strain>
    </source>
</reference>
<keyword evidence="2" id="KW-0812">Transmembrane</keyword>
<evidence type="ECO:0000313" key="4">
    <source>
        <dbReference type="Proteomes" id="UP000887320"/>
    </source>
</evidence>